<sequence>MDKLRPMDEHKRRYHLDFLQRTEANVIDYISIIKANEKRLHNSFVEDIKLSSNEFVKMILVNVAFIIEAQENKTRNSDDTKRDGTARGRSKVQEGIEEVLI</sequence>
<dbReference type="PANTHER" id="PTHR31170:SF25">
    <property type="entry name" value="BNAA09G04570D PROTEIN"/>
    <property type="match status" value="1"/>
</dbReference>
<gene>
    <name evidence="2" type="ORF">JRO89_XS10G0040000</name>
</gene>
<evidence type="ECO:0000256" key="1">
    <source>
        <dbReference type="SAM" id="MobiDB-lite"/>
    </source>
</evidence>
<evidence type="ECO:0000313" key="3">
    <source>
        <dbReference type="Proteomes" id="UP000827721"/>
    </source>
</evidence>
<evidence type="ECO:0000313" key="2">
    <source>
        <dbReference type="EMBL" id="KAH7560537.1"/>
    </source>
</evidence>
<dbReference type="InterPro" id="IPR004158">
    <property type="entry name" value="DUF247_pln"/>
</dbReference>
<dbReference type="PANTHER" id="PTHR31170">
    <property type="entry name" value="BNAC04G53230D PROTEIN"/>
    <property type="match status" value="1"/>
</dbReference>
<keyword evidence="3" id="KW-1185">Reference proteome</keyword>
<accession>A0ABQ8HHI3</accession>
<feature type="region of interest" description="Disordered" evidence="1">
    <location>
        <begin position="72"/>
        <end position="101"/>
    </location>
</feature>
<protein>
    <submittedName>
        <fullName evidence="2">Uncharacterized protein</fullName>
    </submittedName>
</protein>
<reference evidence="2 3" key="1">
    <citation type="submission" date="2021-02" db="EMBL/GenBank/DDBJ databases">
        <title>Plant Genome Project.</title>
        <authorList>
            <person name="Zhang R.-G."/>
        </authorList>
    </citation>
    <scope>NUCLEOTIDE SEQUENCE [LARGE SCALE GENOMIC DNA]</scope>
    <source>
        <tissue evidence="2">Leaves</tissue>
    </source>
</reference>
<dbReference type="EMBL" id="JAFEMO010000010">
    <property type="protein sequence ID" value="KAH7560537.1"/>
    <property type="molecule type" value="Genomic_DNA"/>
</dbReference>
<proteinExistence type="predicted"/>
<organism evidence="2 3">
    <name type="scientific">Xanthoceras sorbifolium</name>
    <dbReference type="NCBI Taxonomy" id="99658"/>
    <lineage>
        <taxon>Eukaryota</taxon>
        <taxon>Viridiplantae</taxon>
        <taxon>Streptophyta</taxon>
        <taxon>Embryophyta</taxon>
        <taxon>Tracheophyta</taxon>
        <taxon>Spermatophyta</taxon>
        <taxon>Magnoliopsida</taxon>
        <taxon>eudicotyledons</taxon>
        <taxon>Gunneridae</taxon>
        <taxon>Pentapetalae</taxon>
        <taxon>rosids</taxon>
        <taxon>malvids</taxon>
        <taxon>Sapindales</taxon>
        <taxon>Sapindaceae</taxon>
        <taxon>Xanthoceroideae</taxon>
        <taxon>Xanthoceras</taxon>
    </lineage>
</organism>
<comment type="caution">
    <text evidence="2">The sequence shown here is derived from an EMBL/GenBank/DDBJ whole genome shotgun (WGS) entry which is preliminary data.</text>
</comment>
<dbReference type="Proteomes" id="UP000827721">
    <property type="component" value="Unassembled WGS sequence"/>
</dbReference>
<feature type="compositionally biased region" description="Basic and acidic residues" evidence="1">
    <location>
        <begin position="72"/>
        <end position="94"/>
    </location>
</feature>
<dbReference type="Pfam" id="PF03140">
    <property type="entry name" value="DUF247"/>
    <property type="match status" value="1"/>
</dbReference>
<name>A0ABQ8HHI3_9ROSI</name>